<evidence type="ECO:0000313" key="1">
    <source>
        <dbReference type="EMBL" id="KAK5583036.1"/>
    </source>
</evidence>
<dbReference type="EMBL" id="JAVFKY010000001">
    <property type="protein sequence ID" value="KAK5583036.1"/>
    <property type="molecule type" value="Genomic_DNA"/>
</dbReference>
<protein>
    <submittedName>
        <fullName evidence="1">Uncharacterized protein</fullName>
    </submittedName>
</protein>
<evidence type="ECO:0000313" key="2">
    <source>
        <dbReference type="Proteomes" id="UP001344447"/>
    </source>
</evidence>
<accession>A0AAN7YXF3</accession>
<keyword evidence="2" id="KW-1185">Reference proteome</keyword>
<comment type="caution">
    <text evidence="1">The sequence shown here is derived from an EMBL/GenBank/DDBJ whole genome shotgun (WGS) entry which is preliminary data.</text>
</comment>
<name>A0AAN7YXF3_9MYCE</name>
<proteinExistence type="predicted"/>
<sequence>MESRSQINFILNKTKVPPVIFGGIFSTFGVDKNMDYYYNYSDYQNLNNNNNDRNYTKNNKIINSCPAIHSNNLSYLLH</sequence>
<dbReference type="Proteomes" id="UP001344447">
    <property type="component" value="Unassembled WGS sequence"/>
</dbReference>
<organism evidence="1 2">
    <name type="scientific">Dictyostelium firmibasis</name>
    <dbReference type="NCBI Taxonomy" id="79012"/>
    <lineage>
        <taxon>Eukaryota</taxon>
        <taxon>Amoebozoa</taxon>
        <taxon>Evosea</taxon>
        <taxon>Eumycetozoa</taxon>
        <taxon>Dictyostelia</taxon>
        <taxon>Dictyosteliales</taxon>
        <taxon>Dictyosteliaceae</taxon>
        <taxon>Dictyostelium</taxon>
    </lineage>
</organism>
<reference evidence="1 2" key="1">
    <citation type="submission" date="2023-11" db="EMBL/GenBank/DDBJ databases">
        <title>Dfirmibasis_genome.</title>
        <authorList>
            <person name="Edelbroek B."/>
            <person name="Kjellin J."/>
            <person name="Jerlstrom-Hultqvist J."/>
            <person name="Soderbom F."/>
        </authorList>
    </citation>
    <scope>NUCLEOTIDE SEQUENCE [LARGE SCALE GENOMIC DNA]</scope>
    <source>
        <strain evidence="1 2">TNS-C-14</strain>
    </source>
</reference>
<gene>
    <name evidence="1" type="ORF">RB653_004626</name>
</gene>
<dbReference type="AlphaFoldDB" id="A0AAN7YXF3"/>